<evidence type="ECO:0000256" key="2">
    <source>
        <dbReference type="ARBA" id="ARBA00022737"/>
    </source>
</evidence>
<dbReference type="InterPro" id="IPR053213">
    <property type="entry name" value="RLP29"/>
</dbReference>
<protein>
    <submittedName>
        <fullName evidence="5">Piriformospora indica-insensitive protein 2</fullName>
    </submittedName>
</protein>
<dbReference type="Pfam" id="PF00560">
    <property type="entry name" value="LRR_1"/>
    <property type="match status" value="1"/>
</dbReference>
<dbReference type="AlphaFoldDB" id="A0A6P3Z720"/>
<dbReference type="SUPFAM" id="SSF52058">
    <property type="entry name" value="L domain-like"/>
    <property type="match status" value="1"/>
</dbReference>
<dbReference type="InterPro" id="IPR003591">
    <property type="entry name" value="Leu-rich_rpt_typical-subtyp"/>
</dbReference>
<dbReference type="PANTHER" id="PTHR48009">
    <property type="entry name" value="LEUCINE-RICH REPEAT (LRR) FAMILY PROTEIN"/>
    <property type="match status" value="1"/>
</dbReference>
<evidence type="ECO:0000313" key="4">
    <source>
        <dbReference type="Proteomes" id="UP001652623"/>
    </source>
</evidence>
<dbReference type="Gene3D" id="3.80.10.10">
    <property type="entry name" value="Ribonuclease Inhibitor"/>
    <property type="match status" value="1"/>
</dbReference>
<gene>
    <name evidence="5" type="primary">LOC107410103</name>
</gene>
<dbReference type="KEGG" id="zju:107410103"/>
<keyword evidence="2" id="KW-0677">Repeat</keyword>
<dbReference type="InterPro" id="IPR001611">
    <property type="entry name" value="Leu-rich_rpt"/>
</dbReference>
<evidence type="ECO:0000313" key="5">
    <source>
        <dbReference type="RefSeq" id="XP_015872996.3"/>
    </source>
</evidence>
<feature type="chain" id="PRO_5046336249" evidence="3">
    <location>
        <begin position="27"/>
        <end position="472"/>
    </location>
</feature>
<dbReference type="FunCoup" id="A0A6P3Z720">
    <property type="interactions" value="5"/>
</dbReference>
<reference evidence="5" key="1">
    <citation type="submission" date="2025-08" db="UniProtKB">
        <authorList>
            <consortium name="RefSeq"/>
        </authorList>
    </citation>
    <scope>IDENTIFICATION</scope>
    <source>
        <tissue evidence="5">Seedling</tissue>
    </source>
</reference>
<name>A0A6P3Z720_ZIZJJ</name>
<dbReference type="GO" id="GO:0005886">
    <property type="term" value="C:plasma membrane"/>
    <property type="evidence" value="ECO:0007669"/>
    <property type="project" value="UniProtKB-SubCell"/>
</dbReference>
<dbReference type="Proteomes" id="UP001652623">
    <property type="component" value="Chromosome 9"/>
</dbReference>
<proteinExistence type="predicted"/>
<evidence type="ECO:0000256" key="3">
    <source>
        <dbReference type="SAM" id="SignalP"/>
    </source>
</evidence>
<feature type="signal peptide" evidence="3">
    <location>
        <begin position="1"/>
        <end position="26"/>
    </location>
</feature>
<dbReference type="PRINTS" id="PR00019">
    <property type="entry name" value="LEURICHRPT"/>
</dbReference>
<dbReference type="GeneID" id="107410103"/>
<accession>A0A6P3Z720</accession>
<keyword evidence="1" id="KW-0433">Leucine-rich repeat</keyword>
<evidence type="ECO:0000256" key="1">
    <source>
        <dbReference type="ARBA" id="ARBA00022614"/>
    </source>
</evidence>
<dbReference type="InParanoid" id="A0A6P3Z720"/>
<sequence>MALFHSFSSFSLLFFFFVTLFSISYQQPVLNSAEQDSVYQVLDSINSDIPWRSLFPGDLCSSAPHGVVCDYFSETTSNDSSSVDTVHVVELNFGYVSDYTPNPPCSPNSTLSPLLFTSFKYLRKLFFYKCFTDTRVVSVPDITPSFVSTLEELVLVDNPSLVGPIGWLLCNLTNIRRAIVTGNGVDGKIPDGIGGLVNLAEFTLSRNRLSGEMPLGLSKLKKLKVLDLSHNYLDGNVPESMGNLTELLKLDLSYNELSGKIPESLKAMQKLEFLDLSFNRFGNFGVPLFLSEMLRLREVYLSGNQLGGKIPENLWNNLGGVTGIGFSDMGLVGSIPATMGLHLRNLCFLGIDNNKLEGTVPEEFGLLEFINEINLENNRLSGRVPFSAKLSVKMGQKLKLAGNPELCVDEGLRSLKNSSSLGKLKVCKKPYLPNPVIFCGDSSAQAQPKPRTLPSMFMIIGLLFIFMCQLDF</sequence>
<dbReference type="RefSeq" id="XP_015872996.3">
    <property type="nucleotide sequence ID" value="XM_016017510.4"/>
</dbReference>
<dbReference type="Pfam" id="PF13855">
    <property type="entry name" value="LRR_8"/>
    <property type="match status" value="1"/>
</dbReference>
<keyword evidence="3" id="KW-0732">Signal</keyword>
<dbReference type="SMART" id="SM00369">
    <property type="entry name" value="LRR_TYP"/>
    <property type="match status" value="4"/>
</dbReference>
<dbReference type="InterPro" id="IPR032675">
    <property type="entry name" value="LRR_dom_sf"/>
</dbReference>
<dbReference type="PANTHER" id="PTHR48009:SF4">
    <property type="entry name" value="LEUCINE-RICH REPEAT (LRR) FAMILY PROTEIN"/>
    <property type="match status" value="1"/>
</dbReference>
<organism evidence="4 5">
    <name type="scientific">Ziziphus jujuba</name>
    <name type="common">Chinese jujube</name>
    <name type="synonym">Ziziphus sativa</name>
    <dbReference type="NCBI Taxonomy" id="326968"/>
    <lineage>
        <taxon>Eukaryota</taxon>
        <taxon>Viridiplantae</taxon>
        <taxon>Streptophyta</taxon>
        <taxon>Embryophyta</taxon>
        <taxon>Tracheophyta</taxon>
        <taxon>Spermatophyta</taxon>
        <taxon>Magnoliopsida</taxon>
        <taxon>eudicotyledons</taxon>
        <taxon>Gunneridae</taxon>
        <taxon>Pentapetalae</taxon>
        <taxon>rosids</taxon>
        <taxon>fabids</taxon>
        <taxon>Rosales</taxon>
        <taxon>Rhamnaceae</taxon>
        <taxon>Paliureae</taxon>
        <taxon>Ziziphus</taxon>
    </lineage>
</organism>
<keyword evidence="4" id="KW-1185">Reference proteome</keyword>